<evidence type="ECO:0000256" key="9">
    <source>
        <dbReference type="SAM" id="Phobius"/>
    </source>
</evidence>
<keyword evidence="9" id="KW-0472">Membrane</keyword>
<dbReference type="GO" id="GO:0016705">
    <property type="term" value="F:oxidoreductase activity, acting on paired donors, with incorporation or reduction of molecular oxygen"/>
    <property type="evidence" value="ECO:0007669"/>
    <property type="project" value="InterPro"/>
</dbReference>
<evidence type="ECO:0000256" key="3">
    <source>
        <dbReference type="ARBA" id="ARBA00010617"/>
    </source>
</evidence>
<keyword evidence="4 8" id="KW-0479">Metal-binding</keyword>
<name>A0A0D0D023_9AGAR</name>
<comment type="similarity">
    <text evidence="3">Belongs to the cytochrome P450 family.</text>
</comment>
<keyword evidence="6 8" id="KW-0408">Iron</keyword>
<keyword evidence="8" id="KW-0349">Heme</keyword>
<dbReference type="PRINTS" id="PR00463">
    <property type="entry name" value="EP450I"/>
</dbReference>
<evidence type="ECO:0008006" key="12">
    <source>
        <dbReference type="Google" id="ProtNLM"/>
    </source>
</evidence>
<feature type="transmembrane region" description="Helical" evidence="9">
    <location>
        <begin position="6"/>
        <end position="24"/>
    </location>
</feature>
<comment type="pathway">
    <text evidence="2">Secondary metabolite biosynthesis.</text>
</comment>
<evidence type="ECO:0000256" key="7">
    <source>
        <dbReference type="ARBA" id="ARBA00023033"/>
    </source>
</evidence>
<dbReference type="Gene3D" id="1.10.630.10">
    <property type="entry name" value="Cytochrome P450"/>
    <property type="match status" value="1"/>
</dbReference>
<gene>
    <name evidence="10" type="ORF">GYMLUDRAFT_72885</name>
</gene>
<dbReference type="InterPro" id="IPR001128">
    <property type="entry name" value="Cyt_P450"/>
</dbReference>
<dbReference type="HOGENOM" id="CLU_001570_14_0_1"/>
<dbReference type="AlphaFoldDB" id="A0A0D0D023"/>
<evidence type="ECO:0000313" key="10">
    <source>
        <dbReference type="EMBL" id="KIK62283.1"/>
    </source>
</evidence>
<organism evidence="10 11">
    <name type="scientific">Collybiopsis luxurians FD-317 M1</name>
    <dbReference type="NCBI Taxonomy" id="944289"/>
    <lineage>
        <taxon>Eukaryota</taxon>
        <taxon>Fungi</taxon>
        <taxon>Dikarya</taxon>
        <taxon>Basidiomycota</taxon>
        <taxon>Agaricomycotina</taxon>
        <taxon>Agaricomycetes</taxon>
        <taxon>Agaricomycetidae</taxon>
        <taxon>Agaricales</taxon>
        <taxon>Marasmiineae</taxon>
        <taxon>Omphalotaceae</taxon>
        <taxon>Collybiopsis</taxon>
        <taxon>Collybiopsis luxurians</taxon>
    </lineage>
</organism>
<dbReference type="PANTHER" id="PTHR24305:SF187">
    <property type="entry name" value="P450, PUTATIVE (EUROFUNG)-RELATED"/>
    <property type="match status" value="1"/>
</dbReference>
<dbReference type="GO" id="GO:0005506">
    <property type="term" value="F:iron ion binding"/>
    <property type="evidence" value="ECO:0007669"/>
    <property type="project" value="InterPro"/>
</dbReference>
<dbReference type="Pfam" id="PF00067">
    <property type="entry name" value="p450"/>
    <property type="match status" value="1"/>
</dbReference>
<dbReference type="PRINTS" id="PR00385">
    <property type="entry name" value="P450"/>
</dbReference>
<evidence type="ECO:0000313" key="11">
    <source>
        <dbReference type="Proteomes" id="UP000053593"/>
    </source>
</evidence>
<keyword evidence="9" id="KW-1133">Transmembrane helix</keyword>
<dbReference type="EMBL" id="KN834768">
    <property type="protein sequence ID" value="KIK62283.1"/>
    <property type="molecule type" value="Genomic_DNA"/>
</dbReference>
<accession>A0A0D0D023</accession>
<keyword evidence="5" id="KW-0560">Oxidoreductase</keyword>
<dbReference type="InterPro" id="IPR050121">
    <property type="entry name" value="Cytochrome_P450_monoxygenase"/>
</dbReference>
<reference evidence="10 11" key="1">
    <citation type="submission" date="2014-04" db="EMBL/GenBank/DDBJ databases">
        <title>Evolutionary Origins and Diversification of the Mycorrhizal Mutualists.</title>
        <authorList>
            <consortium name="DOE Joint Genome Institute"/>
            <consortium name="Mycorrhizal Genomics Consortium"/>
            <person name="Kohler A."/>
            <person name="Kuo A."/>
            <person name="Nagy L.G."/>
            <person name="Floudas D."/>
            <person name="Copeland A."/>
            <person name="Barry K.W."/>
            <person name="Cichocki N."/>
            <person name="Veneault-Fourrey C."/>
            <person name="LaButti K."/>
            <person name="Lindquist E.A."/>
            <person name="Lipzen A."/>
            <person name="Lundell T."/>
            <person name="Morin E."/>
            <person name="Murat C."/>
            <person name="Riley R."/>
            <person name="Ohm R."/>
            <person name="Sun H."/>
            <person name="Tunlid A."/>
            <person name="Henrissat B."/>
            <person name="Grigoriev I.V."/>
            <person name="Hibbett D.S."/>
            <person name="Martin F."/>
        </authorList>
    </citation>
    <scope>NUCLEOTIDE SEQUENCE [LARGE SCALE GENOMIC DNA]</scope>
    <source>
        <strain evidence="10 11">FD-317 M1</strain>
    </source>
</reference>
<comment type="cofactor">
    <cofactor evidence="1 8">
        <name>heme</name>
        <dbReference type="ChEBI" id="CHEBI:30413"/>
    </cofactor>
</comment>
<dbReference type="Proteomes" id="UP000053593">
    <property type="component" value="Unassembled WGS sequence"/>
</dbReference>
<dbReference type="GO" id="GO:0004497">
    <property type="term" value="F:monooxygenase activity"/>
    <property type="evidence" value="ECO:0007669"/>
    <property type="project" value="UniProtKB-KW"/>
</dbReference>
<keyword evidence="7" id="KW-0503">Monooxygenase</keyword>
<keyword evidence="9" id="KW-0812">Transmembrane</keyword>
<evidence type="ECO:0000256" key="8">
    <source>
        <dbReference type="PIRSR" id="PIRSR602401-1"/>
    </source>
</evidence>
<dbReference type="PANTHER" id="PTHR24305">
    <property type="entry name" value="CYTOCHROME P450"/>
    <property type="match status" value="1"/>
</dbReference>
<evidence type="ECO:0000256" key="1">
    <source>
        <dbReference type="ARBA" id="ARBA00001971"/>
    </source>
</evidence>
<dbReference type="GO" id="GO:0020037">
    <property type="term" value="F:heme binding"/>
    <property type="evidence" value="ECO:0007669"/>
    <property type="project" value="InterPro"/>
</dbReference>
<evidence type="ECO:0000256" key="4">
    <source>
        <dbReference type="ARBA" id="ARBA00022723"/>
    </source>
</evidence>
<dbReference type="OrthoDB" id="6692864at2759"/>
<keyword evidence="11" id="KW-1185">Reference proteome</keyword>
<dbReference type="InterPro" id="IPR036396">
    <property type="entry name" value="Cyt_P450_sf"/>
</dbReference>
<proteinExistence type="inferred from homology"/>
<evidence type="ECO:0000256" key="5">
    <source>
        <dbReference type="ARBA" id="ARBA00023002"/>
    </source>
</evidence>
<protein>
    <recommendedName>
        <fullName evidence="12">Cytochrome P450</fullName>
    </recommendedName>
</protein>
<dbReference type="SUPFAM" id="SSF48264">
    <property type="entry name" value="Cytochrome P450"/>
    <property type="match status" value="1"/>
</dbReference>
<feature type="binding site" description="axial binding residue" evidence="8">
    <location>
        <position position="434"/>
    </location>
    <ligand>
        <name>heme</name>
        <dbReference type="ChEBI" id="CHEBI:30413"/>
    </ligand>
    <ligandPart>
        <name>Fe</name>
        <dbReference type="ChEBI" id="CHEBI:18248"/>
    </ligandPart>
</feature>
<evidence type="ECO:0000256" key="6">
    <source>
        <dbReference type="ARBA" id="ARBA00023004"/>
    </source>
</evidence>
<evidence type="ECO:0000256" key="2">
    <source>
        <dbReference type="ARBA" id="ARBA00005179"/>
    </source>
</evidence>
<dbReference type="InterPro" id="IPR002401">
    <property type="entry name" value="Cyt_P450_E_grp-I"/>
</dbReference>
<sequence length="493" mass="55126">MPPLNFSPLLMPSIAVAILFWIWISRYLFHPLARFPGHPVFAISDFPLAICVRSGRSFAVMKEMHRKYGNVIRIGPNKLSILDPSVLHTVYKSAQCFEKDDAYALGASKGQGIFFIQDRSRHAKRRAVWAQAFTSASIETYTPYLEMTINRLMTVVMKNSVKGPVNLGRVFQHWTFDFMGLMTFGPSKPFNLLESDDPNHFVENCQEAAEYFQTLGEVPFTFKLLTYLPLPNPIHQLQKLSEQKIKDAQSSEESLSGAPTICSLLLKAGLSHADVIDDVLFAIQAGFEATATVLTFAMYYLVSDQDILLQLRAELDHVFGPPSPSRTTPVLNYGILAELPYLNAVVKEALRLGSPFPGLTRVTPQPGVMLGGHYVPGGTIVGVPVHALHFSSKHFSPSPEKFEPRRWLPGKDGEEKFETDESALITFSFGPFGCLGRQLAMKELLVLIATLVHNFDFTSPDNFEQEKFLDGVRNMKITYFDVPLMVQVKSRAS</sequence>